<sequence>MQPTCGMKP</sequence>
<reference evidence="1" key="1">
    <citation type="submission" date="2018-02" db="EMBL/GenBank/DDBJ databases">
        <title>Rhizophora mucronata_Transcriptome.</title>
        <authorList>
            <person name="Meera S.P."/>
            <person name="Sreeshan A."/>
            <person name="Augustine A."/>
        </authorList>
    </citation>
    <scope>NUCLEOTIDE SEQUENCE</scope>
    <source>
        <tissue evidence="1">Leaf</tissue>
    </source>
</reference>
<proteinExistence type="predicted"/>
<evidence type="ECO:0000313" key="1">
    <source>
        <dbReference type="EMBL" id="MBX14886.1"/>
    </source>
</evidence>
<protein>
    <submittedName>
        <fullName evidence="1">Uncharacterized protein</fullName>
    </submittedName>
</protein>
<name>A0A2P2LA78_RHIMU</name>
<dbReference type="EMBL" id="GGEC01034402">
    <property type="protein sequence ID" value="MBX14886.1"/>
    <property type="molecule type" value="Transcribed_RNA"/>
</dbReference>
<accession>A0A2P2LA78</accession>
<organism evidence="1">
    <name type="scientific">Rhizophora mucronata</name>
    <name type="common">Asiatic mangrove</name>
    <dbReference type="NCBI Taxonomy" id="61149"/>
    <lineage>
        <taxon>Eukaryota</taxon>
        <taxon>Viridiplantae</taxon>
        <taxon>Streptophyta</taxon>
        <taxon>Embryophyta</taxon>
        <taxon>Tracheophyta</taxon>
        <taxon>Spermatophyta</taxon>
        <taxon>Magnoliopsida</taxon>
        <taxon>eudicotyledons</taxon>
        <taxon>Gunneridae</taxon>
        <taxon>Pentapetalae</taxon>
        <taxon>rosids</taxon>
        <taxon>fabids</taxon>
        <taxon>Malpighiales</taxon>
        <taxon>Rhizophoraceae</taxon>
        <taxon>Rhizophora</taxon>
    </lineage>
</organism>